<accession>A0A085VA68</accession>
<evidence type="ECO:0000313" key="2">
    <source>
        <dbReference type="Proteomes" id="UP000028643"/>
    </source>
</evidence>
<gene>
    <name evidence="1" type="ORF">IV02_07750</name>
</gene>
<proteinExistence type="predicted"/>
<organism evidence="1 2">
    <name type="scientific">Pseudomonas syringae</name>
    <dbReference type="NCBI Taxonomy" id="317"/>
    <lineage>
        <taxon>Bacteria</taxon>
        <taxon>Pseudomonadati</taxon>
        <taxon>Pseudomonadota</taxon>
        <taxon>Gammaproteobacteria</taxon>
        <taxon>Pseudomonadales</taxon>
        <taxon>Pseudomonadaceae</taxon>
        <taxon>Pseudomonas</taxon>
    </lineage>
</organism>
<dbReference type="PATRIC" id="fig|317.174.peg.1577"/>
<sequence length="63" mass="7120">MTAIEDKSSPIKQNITLCFCFKIYLKPRQSLLRTRTISRQALRVFQSGIALTFNNKAHGIHGG</sequence>
<comment type="caution">
    <text evidence="1">The sequence shown here is derived from an EMBL/GenBank/DDBJ whole genome shotgun (WGS) entry which is preliminary data.</text>
</comment>
<reference evidence="1 2" key="1">
    <citation type="submission" date="2014-07" db="EMBL/GenBank/DDBJ databases">
        <title>Draft Genome Sequences of Environmental Pseudomonas syringae strains.</title>
        <authorList>
            <person name="Baltrus D.A."/>
            <person name="Berge O."/>
            <person name="Morris C."/>
        </authorList>
    </citation>
    <scope>NUCLEOTIDE SEQUENCE [LARGE SCALE GENOMIC DNA]</scope>
    <source>
        <strain evidence="1 2">CEB003</strain>
    </source>
</reference>
<dbReference type="AlphaFoldDB" id="A0A085VA68"/>
<evidence type="ECO:0000313" key="1">
    <source>
        <dbReference type="EMBL" id="KFE52331.1"/>
    </source>
</evidence>
<dbReference type="EMBL" id="JPQT01000097">
    <property type="protein sequence ID" value="KFE52331.1"/>
    <property type="molecule type" value="Genomic_DNA"/>
</dbReference>
<name>A0A085VA68_PSESX</name>
<protein>
    <submittedName>
        <fullName evidence="1">Uncharacterized protein</fullName>
    </submittedName>
</protein>
<dbReference type="Proteomes" id="UP000028643">
    <property type="component" value="Unassembled WGS sequence"/>
</dbReference>